<organism evidence="10 11">
    <name type="scientific">Gordonia liuliyuniae</name>
    <dbReference type="NCBI Taxonomy" id="2911517"/>
    <lineage>
        <taxon>Bacteria</taxon>
        <taxon>Bacillati</taxon>
        <taxon>Actinomycetota</taxon>
        <taxon>Actinomycetes</taxon>
        <taxon>Mycobacteriales</taxon>
        <taxon>Gordoniaceae</taxon>
        <taxon>Gordonia</taxon>
    </lineage>
</organism>
<feature type="domain" description="ABC transmembrane type-1" evidence="9">
    <location>
        <begin position="21"/>
        <end position="303"/>
    </location>
</feature>
<dbReference type="SUPFAM" id="SSF90123">
    <property type="entry name" value="ABC transporter transmembrane region"/>
    <property type="match status" value="1"/>
</dbReference>
<protein>
    <submittedName>
        <fullName evidence="10">ABC transporter ATP-binding protein/permease</fullName>
    </submittedName>
</protein>
<sequence length="587" mass="61356">MNRRAVTRFAPLLRGHRRLLFAAGVLFLVAAACDAAGVFVLADVVDTALDASSLAALVPLVGMWLAVTAVSSGADYIGQVTAARESEKIVLTLRDRVFAHVQRLSPAAHRRRGIGDLVVRHSSDLEAVEHAISSGLLSAVVAAVNTIALVGAAWWMSPILTLVALCCVPPIWVLSAWYGRRQTERTWRERDAESALADTLQSAFTGHEVTLAYNRESAEQSALHRRGREAMDARIGLARVEAGFGSVLGFAEILVTLAVAVVGVAQVRDGALTVGQLMALTGYLAMLYPKLQELADVRLSLAATAVSAARIGELLDEKPRSTDVDGAHDLRANRGTVELRGVTRAHGDRVVLDGVDLTLPPGAVTALVGRSGAGKSSIAALLARMDAPSDGTIRIDGVDIASVTARSVRDAVTLLPQTPVIKAGTVADNIAYGVADATRADIVVAARAAGAEEFVTALDDGFDTVLAADGLELSGGQRQRLCMARALLRDTPILILDEPTSALDDDTVADLIATLRALAAGRTTLLITHDARILPLADDVRELADGRIATACGSGVCGSGVCGSGVCGSGDGDGEHADRVMHDRAEV</sequence>
<accession>A0ABS9IRZ7</accession>
<evidence type="ECO:0000313" key="10">
    <source>
        <dbReference type="EMBL" id="MCF8588317.1"/>
    </source>
</evidence>
<keyword evidence="6 7" id="KW-0472">Membrane</keyword>
<keyword evidence="11" id="KW-1185">Reference proteome</keyword>
<dbReference type="Pfam" id="PF00005">
    <property type="entry name" value="ABC_tran"/>
    <property type="match status" value="1"/>
</dbReference>
<dbReference type="PROSITE" id="PS50929">
    <property type="entry name" value="ABC_TM1F"/>
    <property type="match status" value="1"/>
</dbReference>
<dbReference type="Proteomes" id="UP001200110">
    <property type="component" value="Unassembled WGS sequence"/>
</dbReference>
<dbReference type="SMART" id="SM00382">
    <property type="entry name" value="AAA"/>
    <property type="match status" value="1"/>
</dbReference>
<dbReference type="Gene3D" id="3.40.50.300">
    <property type="entry name" value="P-loop containing nucleotide triphosphate hydrolases"/>
    <property type="match status" value="1"/>
</dbReference>
<evidence type="ECO:0000256" key="7">
    <source>
        <dbReference type="SAM" id="Phobius"/>
    </source>
</evidence>
<dbReference type="PANTHER" id="PTHR43394:SF1">
    <property type="entry name" value="ATP-BINDING CASSETTE SUB-FAMILY B MEMBER 10, MITOCHONDRIAL"/>
    <property type="match status" value="1"/>
</dbReference>
<dbReference type="InterPro" id="IPR036640">
    <property type="entry name" value="ABC1_TM_sf"/>
</dbReference>
<dbReference type="RefSeq" id="WP_236997531.1">
    <property type="nucleotide sequence ID" value="NZ_JAKKOR010000005.1"/>
</dbReference>
<keyword evidence="5 7" id="KW-1133">Transmembrane helix</keyword>
<feature type="transmembrane region" description="Helical" evidence="7">
    <location>
        <begin position="244"/>
        <end position="265"/>
    </location>
</feature>
<comment type="caution">
    <text evidence="10">The sequence shown here is derived from an EMBL/GenBank/DDBJ whole genome shotgun (WGS) entry which is preliminary data.</text>
</comment>
<name>A0ABS9IRZ7_9ACTN</name>
<gene>
    <name evidence="10" type="ORF">L5G33_07510</name>
</gene>
<keyword evidence="2 7" id="KW-0812">Transmembrane</keyword>
<feature type="transmembrane region" description="Helical" evidence="7">
    <location>
        <begin position="159"/>
        <end position="178"/>
    </location>
</feature>
<keyword evidence="4 10" id="KW-0067">ATP-binding</keyword>
<dbReference type="InterPro" id="IPR011527">
    <property type="entry name" value="ABC1_TM_dom"/>
</dbReference>
<dbReference type="InterPro" id="IPR003593">
    <property type="entry name" value="AAA+_ATPase"/>
</dbReference>
<dbReference type="PROSITE" id="PS51257">
    <property type="entry name" value="PROKAR_LIPOPROTEIN"/>
    <property type="match status" value="1"/>
</dbReference>
<dbReference type="Gene3D" id="1.20.1560.10">
    <property type="entry name" value="ABC transporter type 1, transmembrane domain"/>
    <property type="match status" value="1"/>
</dbReference>
<reference evidence="10 11" key="1">
    <citation type="submission" date="2022-01" db="EMBL/GenBank/DDBJ databases">
        <authorList>
            <person name="Huang Y."/>
        </authorList>
    </citation>
    <scope>NUCLEOTIDE SEQUENCE [LARGE SCALE GENOMIC DNA]</scope>
    <source>
        <strain evidence="10 11">HY366</strain>
    </source>
</reference>
<dbReference type="EMBL" id="JAKKOR010000005">
    <property type="protein sequence ID" value="MCF8588317.1"/>
    <property type="molecule type" value="Genomic_DNA"/>
</dbReference>
<dbReference type="InterPro" id="IPR039421">
    <property type="entry name" value="Type_1_exporter"/>
</dbReference>
<evidence type="ECO:0000259" key="9">
    <source>
        <dbReference type="PROSITE" id="PS50929"/>
    </source>
</evidence>
<dbReference type="InterPro" id="IPR017871">
    <property type="entry name" value="ABC_transporter-like_CS"/>
</dbReference>
<evidence type="ECO:0000256" key="2">
    <source>
        <dbReference type="ARBA" id="ARBA00022692"/>
    </source>
</evidence>
<dbReference type="PROSITE" id="PS50893">
    <property type="entry name" value="ABC_TRANSPORTER_2"/>
    <property type="match status" value="1"/>
</dbReference>
<evidence type="ECO:0000256" key="3">
    <source>
        <dbReference type="ARBA" id="ARBA00022741"/>
    </source>
</evidence>
<evidence type="ECO:0000256" key="4">
    <source>
        <dbReference type="ARBA" id="ARBA00022840"/>
    </source>
</evidence>
<comment type="subcellular location">
    <subcellularLocation>
        <location evidence="1">Cell membrane</location>
        <topology evidence="1">Multi-pass membrane protein</topology>
    </subcellularLocation>
</comment>
<dbReference type="GO" id="GO:0005524">
    <property type="term" value="F:ATP binding"/>
    <property type="evidence" value="ECO:0007669"/>
    <property type="project" value="UniProtKB-KW"/>
</dbReference>
<dbReference type="PANTHER" id="PTHR43394">
    <property type="entry name" value="ATP-DEPENDENT PERMEASE MDL1, MITOCHONDRIAL"/>
    <property type="match status" value="1"/>
</dbReference>
<evidence type="ECO:0000259" key="8">
    <source>
        <dbReference type="PROSITE" id="PS50893"/>
    </source>
</evidence>
<dbReference type="Pfam" id="PF00664">
    <property type="entry name" value="ABC_membrane"/>
    <property type="match status" value="1"/>
</dbReference>
<proteinExistence type="predicted"/>
<dbReference type="SUPFAM" id="SSF52540">
    <property type="entry name" value="P-loop containing nucleoside triphosphate hydrolases"/>
    <property type="match status" value="1"/>
</dbReference>
<dbReference type="InterPro" id="IPR003439">
    <property type="entry name" value="ABC_transporter-like_ATP-bd"/>
</dbReference>
<feature type="transmembrane region" description="Helical" evidence="7">
    <location>
        <begin position="131"/>
        <end position="153"/>
    </location>
</feature>
<evidence type="ECO:0000256" key="5">
    <source>
        <dbReference type="ARBA" id="ARBA00022989"/>
    </source>
</evidence>
<evidence type="ECO:0000256" key="1">
    <source>
        <dbReference type="ARBA" id="ARBA00004651"/>
    </source>
</evidence>
<feature type="domain" description="ABC transporter" evidence="8">
    <location>
        <begin position="337"/>
        <end position="570"/>
    </location>
</feature>
<feature type="transmembrane region" description="Helical" evidence="7">
    <location>
        <begin position="51"/>
        <end position="70"/>
    </location>
</feature>
<evidence type="ECO:0000313" key="11">
    <source>
        <dbReference type="Proteomes" id="UP001200110"/>
    </source>
</evidence>
<keyword evidence="3" id="KW-0547">Nucleotide-binding</keyword>
<dbReference type="PROSITE" id="PS00211">
    <property type="entry name" value="ABC_TRANSPORTER_1"/>
    <property type="match status" value="1"/>
</dbReference>
<dbReference type="InterPro" id="IPR027417">
    <property type="entry name" value="P-loop_NTPase"/>
</dbReference>
<evidence type="ECO:0000256" key="6">
    <source>
        <dbReference type="ARBA" id="ARBA00023136"/>
    </source>
</evidence>